<reference evidence="1" key="2">
    <citation type="submission" date="2021-01" db="UniProtKB">
        <authorList>
            <consortium name="EnsemblPlants"/>
        </authorList>
    </citation>
    <scope>IDENTIFICATION</scope>
</reference>
<evidence type="ECO:0000313" key="2">
    <source>
        <dbReference type="Proteomes" id="UP000594261"/>
    </source>
</evidence>
<dbReference type="EMBL" id="LRBV02000007">
    <property type="status" value="NOT_ANNOTATED_CDS"/>
    <property type="molecule type" value="Genomic_DNA"/>
</dbReference>
<dbReference type="InParanoid" id="A0A7N2R7H9"/>
<dbReference type="Proteomes" id="UP000594261">
    <property type="component" value="Chromosome 7"/>
</dbReference>
<organism evidence="1 2">
    <name type="scientific">Quercus lobata</name>
    <name type="common">Valley oak</name>
    <dbReference type="NCBI Taxonomy" id="97700"/>
    <lineage>
        <taxon>Eukaryota</taxon>
        <taxon>Viridiplantae</taxon>
        <taxon>Streptophyta</taxon>
        <taxon>Embryophyta</taxon>
        <taxon>Tracheophyta</taxon>
        <taxon>Spermatophyta</taxon>
        <taxon>Magnoliopsida</taxon>
        <taxon>eudicotyledons</taxon>
        <taxon>Gunneridae</taxon>
        <taxon>Pentapetalae</taxon>
        <taxon>rosids</taxon>
        <taxon>fabids</taxon>
        <taxon>Fagales</taxon>
        <taxon>Fagaceae</taxon>
        <taxon>Quercus</taxon>
    </lineage>
</organism>
<protein>
    <submittedName>
        <fullName evidence="1">Uncharacterized protein</fullName>
    </submittedName>
</protein>
<accession>A0A7N2R7H9</accession>
<dbReference type="EnsemblPlants" id="QL07p010880:mrna">
    <property type="protein sequence ID" value="QL07p010880:mrna"/>
    <property type="gene ID" value="QL07p010880"/>
</dbReference>
<sequence length="80" mass="8935">MKSTNPPDQYRDCSLDVDSELRVGLGGPWRYCVRNGVVVHLCWPSASLSSSLELAIWVWVEVFGFRSLAGKFGKFVSTLL</sequence>
<dbReference type="Gramene" id="QL07p010880:mrna">
    <property type="protein sequence ID" value="QL07p010880:mrna"/>
    <property type="gene ID" value="QL07p010880"/>
</dbReference>
<keyword evidence="2" id="KW-1185">Reference proteome</keyword>
<proteinExistence type="predicted"/>
<reference evidence="1 2" key="1">
    <citation type="journal article" date="2016" name="G3 (Bethesda)">
        <title>First Draft Assembly and Annotation of the Genome of a California Endemic Oak Quercus lobata Nee (Fagaceae).</title>
        <authorList>
            <person name="Sork V.L."/>
            <person name="Fitz-Gibbon S.T."/>
            <person name="Puiu D."/>
            <person name="Crepeau M."/>
            <person name="Gugger P.F."/>
            <person name="Sherman R."/>
            <person name="Stevens K."/>
            <person name="Langley C.H."/>
            <person name="Pellegrini M."/>
            <person name="Salzberg S.L."/>
        </authorList>
    </citation>
    <scope>NUCLEOTIDE SEQUENCE [LARGE SCALE GENOMIC DNA]</scope>
    <source>
        <strain evidence="1 2">cv. SW786</strain>
    </source>
</reference>
<name>A0A7N2R7H9_QUELO</name>
<evidence type="ECO:0000313" key="1">
    <source>
        <dbReference type="EnsemblPlants" id="QL07p010880:mrna"/>
    </source>
</evidence>
<dbReference type="AlphaFoldDB" id="A0A7N2R7H9"/>